<feature type="transmembrane region" description="Helical" evidence="1">
    <location>
        <begin position="21"/>
        <end position="40"/>
    </location>
</feature>
<evidence type="ECO:0000256" key="1">
    <source>
        <dbReference type="SAM" id="Phobius"/>
    </source>
</evidence>
<feature type="transmembrane region" description="Helical" evidence="1">
    <location>
        <begin position="169"/>
        <end position="189"/>
    </location>
</feature>
<evidence type="ECO:0008006" key="4">
    <source>
        <dbReference type="Google" id="ProtNLM"/>
    </source>
</evidence>
<feature type="transmembrane region" description="Helical" evidence="1">
    <location>
        <begin position="55"/>
        <end position="74"/>
    </location>
</feature>
<reference evidence="3" key="1">
    <citation type="submission" date="2017-07" db="EMBL/GenBank/DDBJ databases">
        <title>Comparative genome mining reveals phylogenetic distribution patterns of secondary metabolites in Amycolatopsis.</title>
        <authorList>
            <person name="Adamek M."/>
            <person name="Alanjary M."/>
            <person name="Sales-Ortells H."/>
            <person name="Goodfellow M."/>
            <person name="Bull A.T."/>
            <person name="Kalinowski J."/>
            <person name="Ziemert N."/>
        </authorList>
    </citation>
    <scope>NUCLEOTIDE SEQUENCE [LARGE SCALE GENOMIC DNA]</scope>
    <source>
        <strain evidence="3">H5</strain>
    </source>
</reference>
<gene>
    <name evidence="2" type="ORF">CF165_24365</name>
</gene>
<dbReference type="EMBL" id="NMUL01000023">
    <property type="protein sequence ID" value="OXM65449.1"/>
    <property type="molecule type" value="Genomic_DNA"/>
</dbReference>
<sequence>MTPMSLIAAERIKLTSIRSPWWCAAFGVAATIGVGSISMAGNEDTGFSGVPSTQLGYGLGMAVVMVMATLAVTTEYSVGMIRTTFLAAPARGAVLLAKTLVVALAAGLVGLLSAFGSWALGLVLMPGRDLALHGLAEWRQVGGVGLVYLVAAVFAVAVGILVRHTAGAVALVLTWALMAESLLAMIPGFESAARWLPFQAAKQFLLSGPPADGAALIEQPWAAMGYFAAVSGGLLAIAIAVAKRRDA</sequence>
<name>A0A229T3V5_9PSEU</name>
<feature type="transmembrane region" description="Helical" evidence="1">
    <location>
        <begin position="141"/>
        <end position="162"/>
    </location>
</feature>
<protein>
    <recommendedName>
        <fullName evidence="4">ABC transporter permease</fullName>
    </recommendedName>
</protein>
<feature type="transmembrane region" description="Helical" evidence="1">
    <location>
        <begin position="95"/>
        <end position="121"/>
    </location>
</feature>
<keyword evidence="1" id="KW-0812">Transmembrane</keyword>
<proteinExistence type="predicted"/>
<dbReference type="AlphaFoldDB" id="A0A229T3V5"/>
<keyword evidence="1" id="KW-1133">Transmembrane helix</keyword>
<evidence type="ECO:0000313" key="2">
    <source>
        <dbReference type="EMBL" id="OXM65449.1"/>
    </source>
</evidence>
<organism evidence="2 3">
    <name type="scientific">Amycolatopsis vastitatis</name>
    <dbReference type="NCBI Taxonomy" id="1905142"/>
    <lineage>
        <taxon>Bacteria</taxon>
        <taxon>Bacillati</taxon>
        <taxon>Actinomycetota</taxon>
        <taxon>Actinomycetes</taxon>
        <taxon>Pseudonocardiales</taxon>
        <taxon>Pseudonocardiaceae</taxon>
        <taxon>Amycolatopsis</taxon>
    </lineage>
</organism>
<comment type="caution">
    <text evidence="2">The sequence shown here is derived from an EMBL/GenBank/DDBJ whole genome shotgun (WGS) entry which is preliminary data.</text>
</comment>
<dbReference type="OrthoDB" id="4336046at2"/>
<keyword evidence="1" id="KW-0472">Membrane</keyword>
<evidence type="ECO:0000313" key="3">
    <source>
        <dbReference type="Proteomes" id="UP000215199"/>
    </source>
</evidence>
<keyword evidence="3" id="KW-1185">Reference proteome</keyword>
<accession>A0A229T3V5</accession>
<feature type="transmembrane region" description="Helical" evidence="1">
    <location>
        <begin position="221"/>
        <end position="242"/>
    </location>
</feature>
<dbReference type="Proteomes" id="UP000215199">
    <property type="component" value="Unassembled WGS sequence"/>
</dbReference>